<sequence length="93" mass="9488">MKISSSLKNEVVNAPSATRGNAGAAPANTAAGGKSTVDLSATARSLASLQNGDNDVNLERVREISDAIAAGKLKVDPSRIADSLLASVRELLK</sequence>
<evidence type="ECO:0000256" key="8">
    <source>
        <dbReference type="ARBA" id="ARBA00030117"/>
    </source>
</evidence>
<evidence type="ECO:0000256" key="7">
    <source>
        <dbReference type="ARBA" id="ARBA00024739"/>
    </source>
</evidence>
<feature type="region of interest" description="Disordered" evidence="9">
    <location>
        <begin position="1"/>
        <end position="36"/>
    </location>
</feature>
<evidence type="ECO:0000256" key="9">
    <source>
        <dbReference type="SAM" id="MobiDB-lite"/>
    </source>
</evidence>
<evidence type="ECO:0000256" key="3">
    <source>
        <dbReference type="ARBA" id="ARBA00022491"/>
    </source>
</evidence>
<organism evidence="11 12">
    <name type="scientific">Eoetvoesiella caeni</name>
    <dbReference type="NCBI Taxonomy" id="645616"/>
    <lineage>
        <taxon>Bacteria</taxon>
        <taxon>Pseudomonadati</taxon>
        <taxon>Pseudomonadota</taxon>
        <taxon>Betaproteobacteria</taxon>
        <taxon>Burkholderiales</taxon>
        <taxon>Alcaligenaceae</taxon>
        <taxon>Eoetvoesiella</taxon>
    </lineage>
</organism>
<reference evidence="11 12" key="1">
    <citation type="submission" date="2018-06" db="EMBL/GenBank/DDBJ databases">
        <title>Genomic Encyclopedia of Type Strains, Phase IV (KMG-IV): sequencing the most valuable type-strain genomes for metagenomic binning, comparative biology and taxonomic classification.</title>
        <authorList>
            <person name="Goeker M."/>
        </authorList>
    </citation>
    <scope>NUCLEOTIDE SEQUENCE [LARGE SCALE GENOMIC DNA]</scope>
    <source>
        <strain evidence="11 12">DSM 25520</strain>
    </source>
</reference>
<evidence type="ECO:0000256" key="1">
    <source>
        <dbReference type="ARBA" id="ARBA00005322"/>
    </source>
</evidence>
<dbReference type="InterPro" id="IPR031316">
    <property type="entry name" value="FlgM_C"/>
</dbReference>
<accession>A0A366HLI5</accession>
<dbReference type="OrthoDB" id="9181369at2"/>
<dbReference type="Pfam" id="PF04316">
    <property type="entry name" value="FlgM"/>
    <property type="match status" value="1"/>
</dbReference>
<feature type="compositionally biased region" description="Low complexity" evidence="9">
    <location>
        <begin position="17"/>
        <end position="33"/>
    </location>
</feature>
<keyword evidence="3" id="KW-0678">Repressor</keyword>
<protein>
    <recommendedName>
        <fullName evidence="2">Negative regulator of flagellin synthesis</fullName>
    </recommendedName>
    <alternativeName>
        <fullName evidence="8">Anti-sigma-28 factor</fullName>
    </alternativeName>
</protein>
<comment type="caution">
    <text evidence="11">The sequence shown here is derived from an EMBL/GenBank/DDBJ whole genome shotgun (WGS) entry which is preliminary data.</text>
</comment>
<dbReference type="GO" id="GO:0045892">
    <property type="term" value="P:negative regulation of DNA-templated transcription"/>
    <property type="evidence" value="ECO:0007669"/>
    <property type="project" value="InterPro"/>
</dbReference>
<evidence type="ECO:0000259" key="10">
    <source>
        <dbReference type="Pfam" id="PF04316"/>
    </source>
</evidence>
<keyword evidence="12" id="KW-1185">Reference proteome</keyword>
<feature type="domain" description="Anti-sigma-28 factor FlgM C-terminal" evidence="10">
    <location>
        <begin position="36"/>
        <end position="85"/>
    </location>
</feature>
<dbReference type="Proteomes" id="UP000253628">
    <property type="component" value="Unassembled WGS sequence"/>
</dbReference>
<dbReference type="InterPro" id="IPR007412">
    <property type="entry name" value="FlgM"/>
</dbReference>
<evidence type="ECO:0000256" key="2">
    <source>
        <dbReference type="ARBA" id="ARBA00017823"/>
    </source>
</evidence>
<evidence type="ECO:0000256" key="5">
    <source>
        <dbReference type="ARBA" id="ARBA00023015"/>
    </source>
</evidence>
<dbReference type="SUPFAM" id="SSF101498">
    <property type="entry name" value="Anti-sigma factor FlgM"/>
    <property type="match status" value="1"/>
</dbReference>
<evidence type="ECO:0000256" key="4">
    <source>
        <dbReference type="ARBA" id="ARBA00022795"/>
    </source>
</evidence>
<keyword evidence="6" id="KW-0804">Transcription</keyword>
<proteinExistence type="inferred from homology"/>
<dbReference type="AlphaFoldDB" id="A0A366HLI5"/>
<dbReference type="NCBIfam" id="TIGR03824">
    <property type="entry name" value="FlgM_jcvi"/>
    <property type="match status" value="1"/>
</dbReference>
<keyword evidence="5" id="KW-0805">Transcription regulation</keyword>
<comment type="similarity">
    <text evidence="1">Belongs to the FlgM family.</text>
</comment>
<evidence type="ECO:0000313" key="12">
    <source>
        <dbReference type="Proteomes" id="UP000253628"/>
    </source>
</evidence>
<dbReference type="EMBL" id="QNRQ01000001">
    <property type="protein sequence ID" value="RBP43306.1"/>
    <property type="molecule type" value="Genomic_DNA"/>
</dbReference>
<evidence type="ECO:0000313" key="11">
    <source>
        <dbReference type="EMBL" id="RBP43306.1"/>
    </source>
</evidence>
<dbReference type="GO" id="GO:0044781">
    <property type="term" value="P:bacterial-type flagellum organization"/>
    <property type="evidence" value="ECO:0007669"/>
    <property type="project" value="UniProtKB-KW"/>
</dbReference>
<name>A0A366HLI5_9BURK</name>
<comment type="function">
    <text evidence="7">Responsible for the coupling of flagellin expression to flagellar assembly by preventing expression of the flagellin genes when a component of the middle class of proteins is defective. It negatively regulates flagellar genes by inhibiting the activity of FliA by directly binding to FliA.</text>
</comment>
<evidence type="ECO:0000256" key="6">
    <source>
        <dbReference type="ARBA" id="ARBA00023163"/>
    </source>
</evidence>
<dbReference type="InterPro" id="IPR035890">
    <property type="entry name" value="Anti-sigma-28_factor_FlgM_sf"/>
</dbReference>
<gene>
    <name evidence="11" type="ORF">DFR37_101435</name>
</gene>
<keyword evidence="4" id="KW-1005">Bacterial flagellum biogenesis</keyword>
<dbReference type="RefSeq" id="WP_113931593.1">
    <property type="nucleotide sequence ID" value="NZ_JACCEU010000001.1"/>
</dbReference>